<gene>
    <name evidence="2" type="ORF">AWC07_15530</name>
</gene>
<feature type="transmembrane region" description="Helical" evidence="1">
    <location>
        <begin position="54"/>
        <end position="71"/>
    </location>
</feature>
<evidence type="ECO:0000313" key="3">
    <source>
        <dbReference type="Proteomes" id="UP000193738"/>
    </source>
</evidence>
<sequence length="84" mass="9090">MMDALVGAILSGAFGLALWAAWRPRYRVASYLLAAAIAVALVAVLLVIGNTDMVIVSAGMLALFGSMVIFNHRRAQRTRSRTKR</sequence>
<accession>A0A1X1V577</accession>
<proteinExistence type="predicted"/>
<dbReference type="EMBL" id="LQOX01000129">
    <property type="protein sequence ID" value="ORV64225.1"/>
    <property type="molecule type" value="Genomic_DNA"/>
</dbReference>
<comment type="caution">
    <text evidence="2">The sequence shown here is derived from an EMBL/GenBank/DDBJ whole genome shotgun (WGS) entry which is preliminary data.</text>
</comment>
<feature type="transmembrane region" description="Helical" evidence="1">
    <location>
        <begin position="29"/>
        <end position="48"/>
    </location>
</feature>
<name>A0A1X1V577_MYCGS</name>
<evidence type="ECO:0000256" key="1">
    <source>
        <dbReference type="SAM" id="Phobius"/>
    </source>
</evidence>
<dbReference type="AlphaFoldDB" id="A0A1X1V577"/>
<keyword evidence="3" id="KW-1185">Reference proteome</keyword>
<dbReference type="Proteomes" id="UP000193738">
    <property type="component" value="Unassembled WGS sequence"/>
</dbReference>
<keyword evidence="1" id="KW-0812">Transmembrane</keyword>
<evidence type="ECO:0000313" key="2">
    <source>
        <dbReference type="EMBL" id="ORV64225.1"/>
    </source>
</evidence>
<feature type="transmembrane region" description="Helical" evidence="1">
    <location>
        <begin position="6"/>
        <end position="22"/>
    </location>
</feature>
<keyword evidence="1" id="KW-0472">Membrane</keyword>
<organism evidence="2 3">
    <name type="scientific">Mycobacterium gastri</name>
    <dbReference type="NCBI Taxonomy" id="1777"/>
    <lineage>
        <taxon>Bacteria</taxon>
        <taxon>Bacillati</taxon>
        <taxon>Actinomycetota</taxon>
        <taxon>Actinomycetes</taxon>
        <taxon>Mycobacteriales</taxon>
        <taxon>Mycobacteriaceae</taxon>
        <taxon>Mycobacterium</taxon>
    </lineage>
</organism>
<keyword evidence="1" id="KW-1133">Transmembrane helix</keyword>
<reference evidence="2 3" key="1">
    <citation type="submission" date="2016-01" db="EMBL/GenBank/DDBJ databases">
        <title>The new phylogeny of the genus Mycobacterium.</title>
        <authorList>
            <person name="Tarcisio F."/>
            <person name="Conor M."/>
            <person name="Antonella G."/>
            <person name="Elisabetta G."/>
            <person name="Giulia F.S."/>
            <person name="Sara T."/>
            <person name="Anna F."/>
            <person name="Clotilde B."/>
            <person name="Roberto B."/>
            <person name="Veronica D.S."/>
            <person name="Fabio R."/>
            <person name="Monica P."/>
            <person name="Olivier J."/>
            <person name="Enrico T."/>
            <person name="Nicola S."/>
        </authorList>
    </citation>
    <scope>NUCLEOTIDE SEQUENCE [LARGE SCALE GENOMIC DNA]</scope>
    <source>
        <strain evidence="2 3">DSM 43505</strain>
    </source>
</reference>
<protein>
    <submittedName>
        <fullName evidence="2">Uncharacterized protein</fullName>
    </submittedName>
</protein>